<evidence type="ECO:0000313" key="4">
    <source>
        <dbReference type="EMBL" id="OVA01083.1"/>
    </source>
</evidence>
<keyword evidence="2" id="KW-0472">Membrane</keyword>
<feature type="region of interest" description="Disordered" evidence="1">
    <location>
        <begin position="1"/>
        <end position="22"/>
    </location>
</feature>
<dbReference type="InterPro" id="IPR005069">
    <property type="entry name" value="Nucl-diP-sugar_transferase"/>
</dbReference>
<evidence type="ECO:0000256" key="1">
    <source>
        <dbReference type="SAM" id="MobiDB-lite"/>
    </source>
</evidence>
<dbReference type="STRING" id="56857.A0A200PS95"/>
<gene>
    <name evidence="4" type="ORF">BVC80_8829g12</name>
</gene>
<keyword evidence="5" id="KW-1185">Reference proteome</keyword>
<keyword evidence="4" id="KW-0808">Transferase</keyword>
<dbReference type="AlphaFoldDB" id="A0A200PS95"/>
<feature type="transmembrane region" description="Helical" evidence="2">
    <location>
        <begin position="31"/>
        <end position="51"/>
    </location>
</feature>
<accession>A0A200PS95</accession>
<sequence length="301" mass="34868">MMTMTRTIITGGGSGTNSETLPDSSHIRRRILTVVMLFSVVALPCLVFYNVTYPSESFLSDQHLGVSATNHSSPPESEEVRLKRVLKEASMEDKTVILTTLNDAWAVQNSIVDLFLESFRIGDRTRKLLDHLVIIALDGKAYKRCLEVHPYCFALTTKGVDFSEEAYFMSPDYLEMMWRRIDFLRSILEMGYNFVFSDADIMWFRDPFRRFYKDADFQIACDNFLGNSYDLNNRPNGGFTYVKSNNRTIQFYKYWYSSRETHPGVRRYASKRGDTFTYKGATSLYRLSAMLRLFKAKHLEA</sequence>
<keyword evidence="2" id="KW-1133">Transmembrane helix</keyword>
<name>A0A200PS95_MACCD</name>
<comment type="caution">
    <text evidence="4">The sequence shown here is derived from an EMBL/GenBank/DDBJ whole genome shotgun (WGS) entry which is preliminary data.</text>
</comment>
<dbReference type="GO" id="GO:0016740">
    <property type="term" value="F:transferase activity"/>
    <property type="evidence" value="ECO:0007669"/>
    <property type="project" value="UniProtKB-KW"/>
</dbReference>
<keyword evidence="2" id="KW-0812">Transmembrane</keyword>
<organism evidence="4 5">
    <name type="scientific">Macleaya cordata</name>
    <name type="common">Five-seeded plume-poppy</name>
    <name type="synonym">Bocconia cordata</name>
    <dbReference type="NCBI Taxonomy" id="56857"/>
    <lineage>
        <taxon>Eukaryota</taxon>
        <taxon>Viridiplantae</taxon>
        <taxon>Streptophyta</taxon>
        <taxon>Embryophyta</taxon>
        <taxon>Tracheophyta</taxon>
        <taxon>Spermatophyta</taxon>
        <taxon>Magnoliopsida</taxon>
        <taxon>Ranunculales</taxon>
        <taxon>Papaveraceae</taxon>
        <taxon>Papaveroideae</taxon>
        <taxon>Macleaya</taxon>
    </lineage>
</organism>
<evidence type="ECO:0000259" key="3">
    <source>
        <dbReference type="Pfam" id="PF03407"/>
    </source>
</evidence>
<dbReference type="Proteomes" id="UP000195402">
    <property type="component" value="Unassembled WGS sequence"/>
</dbReference>
<dbReference type="InParanoid" id="A0A200PS95"/>
<reference evidence="4 5" key="1">
    <citation type="journal article" date="2017" name="Mol. Plant">
        <title>The Genome of Medicinal Plant Macleaya cordata Provides New Insights into Benzylisoquinoline Alkaloids Metabolism.</title>
        <authorList>
            <person name="Liu X."/>
            <person name="Liu Y."/>
            <person name="Huang P."/>
            <person name="Ma Y."/>
            <person name="Qing Z."/>
            <person name="Tang Q."/>
            <person name="Cao H."/>
            <person name="Cheng P."/>
            <person name="Zheng Y."/>
            <person name="Yuan Z."/>
            <person name="Zhou Y."/>
            <person name="Liu J."/>
            <person name="Tang Z."/>
            <person name="Zhuo Y."/>
            <person name="Zhang Y."/>
            <person name="Yu L."/>
            <person name="Huang J."/>
            <person name="Yang P."/>
            <person name="Peng Q."/>
            <person name="Zhang J."/>
            <person name="Jiang W."/>
            <person name="Zhang Z."/>
            <person name="Lin K."/>
            <person name="Ro D.K."/>
            <person name="Chen X."/>
            <person name="Xiong X."/>
            <person name="Shang Y."/>
            <person name="Huang S."/>
            <person name="Zeng J."/>
        </authorList>
    </citation>
    <scope>NUCLEOTIDE SEQUENCE [LARGE SCALE GENOMIC DNA]</scope>
    <source>
        <strain evidence="5">cv. BLH2017</strain>
        <tissue evidence="4">Root</tissue>
    </source>
</reference>
<dbReference type="InterPro" id="IPR044821">
    <property type="entry name" value="At1g28695/At4g15970-like"/>
</dbReference>
<dbReference type="OMA" id="HPIIRIC"/>
<proteinExistence type="predicted"/>
<dbReference type="Pfam" id="PF03407">
    <property type="entry name" value="Nucleotid_trans"/>
    <property type="match status" value="1"/>
</dbReference>
<protein>
    <submittedName>
        <fullName evidence="4">Nucleotide-diphospho-sugar transferase</fullName>
    </submittedName>
</protein>
<feature type="domain" description="Nucleotide-diphospho-sugar transferase" evidence="3">
    <location>
        <begin position="128"/>
        <end position="264"/>
    </location>
</feature>
<dbReference type="EMBL" id="MVGT01004206">
    <property type="protein sequence ID" value="OVA01083.1"/>
    <property type="molecule type" value="Genomic_DNA"/>
</dbReference>
<dbReference type="OrthoDB" id="540503at2759"/>
<dbReference type="PANTHER" id="PTHR46038">
    <property type="entry name" value="EXPRESSED PROTEIN-RELATED"/>
    <property type="match status" value="1"/>
</dbReference>
<evidence type="ECO:0000313" key="5">
    <source>
        <dbReference type="Proteomes" id="UP000195402"/>
    </source>
</evidence>
<evidence type="ECO:0000256" key="2">
    <source>
        <dbReference type="SAM" id="Phobius"/>
    </source>
</evidence>
<dbReference type="PANTHER" id="PTHR46038:SF38">
    <property type="entry name" value="GLYCOSYLTRANSFERASE-RELATED"/>
    <property type="match status" value="1"/>
</dbReference>